<feature type="non-terminal residue" evidence="1">
    <location>
        <position position="1"/>
    </location>
</feature>
<name>X1RK34_9ZZZZ</name>
<proteinExistence type="predicted"/>
<protein>
    <submittedName>
        <fullName evidence="1">Uncharacterized protein</fullName>
    </submittedName>
</protein>
<reference evidence="1" key="1">
    <citation type="journal article" date="2014" name="Front. Microbiol.">
        <title>High frequency of phylogenetically diverse reductive dehalogenase-homologous genes in deep subseafloor sedimentary metagenomes.</title>
        <authorList>
            <person name="Kawai M."/>
            <person name="Futagami T."/>
            <person name="Toyoda A."/>
            <person name="Takaki Y."/>
            <person name="Nishi S."/>
            <person name="Hori S."/>
            <person name="Arai W."/>
            <person name="Tsubouchi T."/>
            <person name="Morono Y."/>
            <person name="Uchiyama I."/>
            <person name="Ito T."/>
            <person name="Fujiyama A."/>
            <person name="Inagaki F."/>
            <person name="Takami H."/>
        </authorList>
    </citation>
    <scope>NUCLEOTIDE SEQUENCE</scope>
    <source>
        <strain evidence="1">Expedition CK06-06</strain>
    </source>
</reference>
<feature type="non-terminal residue" evidence="1">
    <location>
        <position position="138"/>
    </location>
</feature>
<organism evidence="1">
    <name type="scientific">marine sediment metagenome</name>
    <dbReference type="NCBI Taxonomy" id="412755"/>
    <lineage>
        <taxon>unclassified sequences</taxon>
        <taxon>metagenomes</taxon>
        <taxon>ecological metagenomes</taxon>
    </lineage>
</organism>
<dbReference type="AlphaFoldDB" id="X1RK34"/>
<accession>X1RK34</accession>
<comment type="caution">
    <text evidence="1">The sequence shown here is derived from an EMBL/GenBank/DDBJ whole genome shotgun (WGS) entry which is preliminary data.</text>
</comment>
<gene>
    <name evidence="1" type="ORF">S12H4_24737</name>
</gene>
<dbReference type="EMBL" id="BARW01013537">
    <property type="protein sequence ID" value="GAI80963.1"/>
    <property type="molecule type" value="Genomic_DNA"/>
</dbReference>
<sequence length="138" mass="15998">STLSLLPGSLSPAALYNRQYQCRQNNYDYHGEWIVLSEEKTVDLEAIEEEQRIKQEEYADKGKLVRWDNGRPVHEPWSKFGGEKAKLDHIDLEVRKSLLPYKKFKDERAMTGAKERVIKALIAIKDNYTDAELSKPFA</sequence>
<evidence type="ECO:0000313" key="1">
    <source>
        <dbReference type="EMBL" id="GAI80963.1"/>
    </source>
</evidence>